<evidence type="ECO:0000313" key="10">
    <source>
        <dbReference type="EMBL" id="KAK8860887.1"/>
    </source>
</evidence>
<comment type="subcellular location">
    <subcellularLocation>
        <location evidence="1">Golgi apparatus membrane</location>
        <topology evidence="1">Single-pass type IV membrane protein</topology>
    </subcellularLocation>
</comment>
<evidence type="ECO:0000256" key="5">
    <source>
        <dbReference type="ARBA" id="ARBA00022927"/>
    </source>
</evidence>
<organism evidence="10 11">
    <name type="scientific">Tritrichomonas musculus</name>
    <dbReference type="NCBI Taxonomy" id="1915356"/>
    <lineage>
        <taxon>Eukaryota</taxon>
        <taxon>Metamonada</taxon>
        <taxon>Parabasalia</taxon>
        <taxon>Tritrichomonadida</taxon>
        <taxon>Tritrichomonadidae</taxon>
        <taxon>Tritrichomonas</taxon>
    </lineage>
</organism>
<keyword evidence="6 9" id="KW-1133">Transmembrane helix</keyword>
<evidence type="ECO:0000256" key="1">
    <source>
        <dbReference type="ARBA" id="ARBA00004409"/>
    </source>
</evidence>
<keyword evidence="4 9" id="KW-0812">Transmembrane</keyword>
<evidence type="ECO:0000256" key="4">
    <source>
        <dbReference type="ARBA" id="ARBA00022692"/>
    </source>
</evidence>
<comment type="caution">
    <text evidence="10">The sequence shown here is derived from an EMBL/GenBank/DDBJ whole genome shotgun (WGS) entry which is preliminary data.</text>
</comment>
<comment type="similarity">
    <text evidence="2">Belongs to the GOSR1 family.</text>
</comment>
<protein>
    <submittedName>
        <fullName evidence="10">Golgi SNAP receptor complex member 1</fullName>
    </submittedName>
</protein>
<keyword evidence="10" id="KW-0675">Receptor</keyword>
<keyword evidence="7" id="KW-0333">Golgi apparatus</keyword>
<dbReference type="Proteomes" id="UP001470230">
    <property type="component" value="Unassembled WGS sequence"/>
</dbReference>
<keyword evidence="5" id="KW-0653">Protein transport</keyword>
<evidence type="ECO:0000256" key="9">
    <source>
        <dbReference type="SAM" id="Phobius"/>
    </source>
</evidence>
<evidence type="ECO:0000313" key="11">
    <source>
        <dbReference type="Proteomes" id="UP001470230"/>
    </source>
</evidence>
<feature type="transmembrane region" description="Helical" evidence="9">
    <location>
        <begin position="90"/>
        <end position="108"/>
    </location>
</feature>
<evidence type="ECO:0000256" key="2">
    <source>
        <dbReference type="ARBA" id="ARBA00008473"/>
    </source>
</evidence>
<keyword evidence="3" id="KW-0813">Transport</keyword>
<proteinExistence type="inferred from homology"/>
<dbReference type="EMBL" id="JAPFFF010000018">
    <property type="protein sequence ID" value="KAK8860887.1"/>
    <property type="molecule type" value="Genomic_DNA"/>
</dbReference>
<evidence type="ECO:0000256" key="7">
    <source>
        <dbReference type="ARBA" id="ARBA00023034"/>
    </source>
</evidence>
<dbReference type="PANTHER" id="PTHR21094">
    <property type="entry name" value="GOS-28 SNARE- RELATED"/>
    <property type="match status" value="1"/>
</dbReference>
<keyword evidence="8 9" id="KW-0472">Membrane</keyword>
<accession>A0ABR2IDN8</accession>
<keyword evidence="11" id="KW-1185">Reference proteome</keyword>
<dbReference type="InterPro" id="IPR023601">
    <property type="entry name" value="Golgi_SNAP_su1"/>
</dbReference>
<dbReference type="PANTHER" id="PTHR21094:SF2">
    <property type="entry name" value="GOLGI SNAP RECEPTOR COMPLEX MEMBER 1"/>
    <property type="match status" value="1"/>
</dbReference>
<evidence type="ECO:0000256" key="8">
    <source>
        <dbReference type="ARBA" id="ARBA00023136"/>
    </source>
</evidence>
<sequence length="109" mass="12426">MSTFRKTNQNQSPLLDNRTDILIKESQSLRNSSQMADEAIETSIAVNERIMAQMNTMNNSANTYQSIINKVPVIGSMTSKIQVKRKKDRLILGSLIGFLMFFCVWYLFG</sequence>
<gene>
    <name evidence="10" type="ORF">M9Y10_012579</name>
</gene>
<reference evidence="10 11" key="1">
    <citation type="submission" date="2024-04" db="EMBL/GenBank/DDBJ databases">
        <title>Tritrichomonas musculus Genome.</title>
        <authorList>
            <person name="Alves-Ferreira E."/>
            <person name="Grigg M."/>
            <person name="Lorenzi H."/>
            <person name="Galac M."/>
        </authorList>
    </citation>
    <scope>NUCLEOTIDE SEQUENCE [LARGE SCALE GENOMIC DNA]</scope>
    <source>
        <strain evidence="10 11">EAF2021</strain>
    </source>
</reference>
<evidence type="ECO:0000256" key="6">
    <source>
        <dbReference type="ARBA" id="ARBA00022989"/>
    </source>
</evidence>
<name>A0ABR2IDN8_9EUKA</name>
<evidence type="ECO:0000256" key="3">
    <source>
        <dbReference type="ARBA" id="ARBA00022448"/>
    </source>
</evidence>